<evidence type="ECO:0000256" key="1">
    <source>
        <dbReference type="SAM" id="Phobius"/>
    </source>
</evidence>
<accession>A0ABU3R3Y0</accession>
<dbReference type="Proteomes" id="UP001257914">
    <property type="component" value="Unassembled WGS sequence"/>
</dbReference>
<keyword evidence="1" id="KW-0812">Transmembrane</keyword>
<feature type="transmembrane region" description="Helical" evidence="1">
    <location>
        <begin position="32"/>
        <end position="50"/>
    </location>
</feature>
<gene>
    <name evidence="2" type="ORF">RT723_15540</name>
</gene>
<dbReference type="InterPro" id="IPR006750">
    <property type="entry name" value="YdcZ"/>
</dbReference>
<evidence type="ECO:0000313" key="3">
    <source>
        <dbReference type="Proteomes" id="UP001257914"/>
    </source>
</evidence>
<protein>
    <submittedName>
        <fullName evidence="2">DMT family transporter</fullName>
    </submittedName>
</protein>
<feature type="transmembrane region" description="Helical" evidence="1">
    <location>
        <begin position="131"/>
        <end position="151"/>
    </location>
</feature>
<dbReference type="Pfam" id="PF04657">
    <property type="entry name" value="DMT_YdcZ"/>
    <property type="match status" value="1"/>
</dbReference>
<keyword evidence="1" id="KW-0472">Membrane</keyword>
<comment type="caution">
    <text evidence="2">The sequence shown here is derived from an EMBL/GenBank/DDBJ whole genome shotgun (WGS) entry which is preliminary data.</text>
</comment>
<sequence length="152" mass="16434">MNILYLLAFTAGAAIAVQATMNAQLGVLLKNSMLGTSIAFLVAFIFTVSAMFSNSNQYPNIIDIKAVPTYLWFTGGMLSAFGVGVFYYLIPKIGVGSMMSFALAGQILFAMLISHFGWFNFPEKPINFEKLVGAALLIISVLLINSESGYAH</sequence>
<reference evidence="2 3" key="1">
    <citation type="submission" date="2023-10" db="EMBL/GenBank/DDBJ databases">
        <title>Psychrosphaera aquimaarina strain SW33 isolated from seawater.</title>
        <authorList>
            <person name="Bayburt H."/>
            <person name="Kim J.M."/>
            <person name="Choi B.J."/>
            <person name="Jeon C.O."/>
        </authorList>
    </citation>
    <scope>NUCLEOTIDE SEQUENCE [LARGE SCALE GENOMIC DNA]</scope>
    <source>
        <strain evidence="2 3">KCTC 52743</strain>
    </source>
</reference>
<dbReference type="PANTHER" id="PTHR34821">
    <property type="entry name" value="INNER MEMBRANE PROTEIN YDCZ"/>
    <property type="match status" value="1"/>
</dbReference>
<dbReference type="RefSeq" id="WP_315947996.1">
    <property type="nucleotide sequence ID" value="NZ_JAWCUA010000010.1"/>
</dbReference>
<feature type="transmembrane region" description="Helical" evidence="1">
    <location>
        <begin position="70"/>
        <end position="90"/>
    </location>
</feature>
<name>A0ABU3R3Y0_9GAMM</name>
<proteinExistence type="predicted"/>
<keyword evidence="1" id="KW-1133">Transmembrane helix</keyword>
<dbReference type="EMBL" id="JAWCUA010000010">
    <property type="protein sequence ID" value="MDU0114375.1"/>
    <property type="molecule type" value="Genomic_DNA"/>
</dbReference>
<feature type="transmembrane region" description="Helical" evidence="1">
    <location>
        <begin position="96"/>
        <end position="119"/>
    </location>
</feature>
<organism evidence="2 3">
    <name type="scientific">Psychrosphaera aquimarina</name>
    <dbReference type="NCBI Taxonomy" id="2044854"/>
    <lineage>
        <taxon>Bacteria</taxon>
        <taxon>Pseudomonadati</taxon>
        <taxon>Pseudomonadota</taxon>
        <taxon>Gammaproteobacteria</taxon>
        <taxon>Alteromonadales</taxon>
        <taxon>Pseudoalteromonadaceae</taxon>
        <taxon>Psychrosphaera</taxon>
    </lineage>
</organism>
<dbReference type="PANTHER" id="PTHR34821:SF2">
    <property type="entry name" value="INNER MEMBRANE PROTEIN YDCZ"/>
    <property type="match status" value="1"/>
</dbReference>
<evidence type="ECO:0000313" key="2">
    <source>
        <dbReference type="EMBL" id="MDU0114375.1"/>
    </source>
</evidence>
<keyword evidence="3" id="KW-1185">Reference proteome</keyword>